<name>A0A8J5IJP1_9STRA</name>
<proteinExistence type="predicted"/>
<gene>
    <name evidence="1" type="ORF">JG688_00014500</name>
</gene>
<protein>
    <submittedName>
        <fullName evidence="1">Uncharacterized protein</fullName>
    </submittedName>
</protein>
<comment type="caution">
    <text evidence="1">The sequence shown here is derived from an EMBL/GenBank/DDBJ whole genome shotgun (WGS) entry which is preliminary data.</text>
</comment>
<sequence length="98" mass="11035">MLKHINAMNRWHTCMEYLSQTENAINWAVNASIKRITIPDQLSNGVSGLTTIVWGTGLRYCNVNTLILESSTLYSCVSSFENSSSRLSKPVIPLWKKT</sequence>
<dbReference type="EMBL" id="JAENGY010001389">
    <property type="protein sequence ID" value="KAG6949742.1"/>
    <property type="molecule type" value="Genomic_DNA"/>
</dbReference>
<dbReference type="Proteomes" id="UP000709295">
    <property type="component" value="Unassembled WGS sequence"/>
</dbReference>
<keyword evidence="2" id="KW-1185">Reference proteome</keyword>
<evidence type="ECO:0000313" key="1">
    <source>
        <dbReference type="EMBL" id="KAG6949742.1"/>
    </source>
</evidence>
<dbReference type="AlphaFoldDB" id="A0A8J5IJP1"/>
<evidence type="ECO:0000313" key="2">
    <source>
        <dbReference type="Proteomes" id="UP000709295"/>
    </source>
</evidence>
<organism evidence="1 2">
    <name type="scientific">Phytophthora aleatoria</name>
    <dbReference type="NCBI Taxonomy" id="2496075"/>
    <lineage>
        <taxon>Eukaryota</taxon>
        <taxon>Sar</taxon>
        <taxon>Stramenopiles</taxon>
        <taxon>Oomycota</taxon>
        <taxon>Peronosporomycetes</taxon>
        <taxon>Peronosporales</taxon>
        <taxon>Peronosporaceae</taxon>
        <taxon>Phytophthora</taxon>
    </lineage>
</organism>
<accession>A0A8J5IJP1</accession>
<reference evidence="1" key="1">
    <citation type="submission" date="2021-01" db="EMBL/GenBank/DDBJ databases">
        <title>Phytophthora aleatoria, a newly-described species from Pinus radiata is distinct from Phytophthora cactorum isolates based on comparative genomics.</title>
        <authorList>
            <person name="Mcdougal R."/>
            <person name="Panda P."/>
            <person name="Williams N."/>
            <person name="Studholme D.J."/>
        </authorList>
    </citation>
    <scope>NUCLEOTIDE SEQUENCE</scope>
    <source>
        <strain evidence="1">NZFS 4037</strain>
    </source>
</reference>